<dbReference type="AlphaFoldDB" id="A0A252EKS4"/>
<evidence type="ECO:0000313" key="2">
    <source>
        <dbReference type="Proteomes" id="UP000195072"/>
    </source>
</evidence>
<protein>
    <submittedName>
        <fullName evidence="1">Uncharacterized protein</fullName>
    </submittedName>
</protein>
<sequence length="83" mass="9851">MTEPMPLTAFEQESVKKLTPMVMPPEPRPVEAWYWMKHKHGHFEVMQWFEGAWLRCADACELWPWDAHTQGWSLHSKIEEPSS</sequence>
<gene>
    <name evidence="1" type="ORF">HK16_06555</name>
</gene>
<dbReference type="EMBL" id="JOOZ01000023">
    <property type="protein sequence ID" value="OUL66989.1"/>
    <property type="molecule type" value="Genomic_DNA"/>
</dbReference>
<evidence type="ECO:0000313" key="1">
    <source>
        <dbReference type="EMBL" id="OUL66989.1"/>
    </source>
</evidence>
<accession>A0A252EKS4</accession>
<proteinExistence type="predicted"/>
<comment type="caution">
    <text evidence="1">The sequence shown here is derived from an EMBL/GenBank/DDBJ whole genome shotgun (WGS) entry which is preliminary data.</text>
</comment>
<dbReference type="Proteomes" id="UP000195072">
    <property type="component" value="Unassembled WGS sequence"/>
</dbReference>
<name>A0A252EKS4_9PROT</name>
<organism evidence="1 2">
    <name type="scientific">Acetobacter senegalensis</name>
    <dbReference type="NCBI Taxonomy" id="446692"/>
    <lineage>
        <taxon>Bacteria</taxon>
        <taxon>Pseudomonadati</taxon>
        <taxon>Pseudomonadota</taxon>
        <taxon>Alphaproteobacteria</taxon>
        <taxon>Acetobacterales</taxon>
        <taxon>Acetobacteraceae</taxon>
        <taxon>Acetobacter</taxon>
    </lineage>
</organism>
<reference evidence="1 2" key="1">
    <citation type="submission" date="2014-06" db="EMBL/GenBank/DDBJ databases">
        <authorList>
            <person name="Ju J."/>
            <person name="Zhang J."/>
        </authorList>
    </citation>
    <scope>NUCLEOTIDE SEQUENCE [LARGE SCALE GENOMIC DNA]</scope>
    <source>
        <strain evidence="1">DmL_050</strain>
    </source>
</reference>